<dbReference type="InterPro" id="IPR016160">
    <property type="entry name" value="Ald_DH_CS_CYS"/>
</dbReference>
<comment type="pathway">
    <text evidence="5">Amino-acid degradation; L-proline degradation into L-glutamate; L-glutamate from L-proline: step 1/2.</text>
</comment>
<keyword evidence="11" id="KW-1185">Reference proteome</keyword>
<dbReference type="HOGENOM" id="CLU_005682_1_0_6"/>
<feature type="active site" evidence="6">
    <location>
        <position position="780"/>
    </location>
</feature>
<dbReference type="InterPro" id="IPR016163">
    <property type="entry name" value="Ald_DH_C"/>
</dbReference>
<dbReference type="EMBL" id="CM001475">
    <property type="protein sequence ID" value="EIC30214.1"/>
    <property type="molecule type" value="Genomic_DNA"/>
</dbReference>
<dbReference type="GO" id="GO:0003700">
    <property type="term" value="F:DNA-binding transcription factor activity"/>
    <property type="evidence" value="ECO:0007669"/>
    <property type="project" value="InterPro"/>
</dbReference>
<keyword evidence="3 5" id="KW-0520">NAD</keyword>
<dbReference type="SUPFAM" id="SSF53720">
    <property type="entry name" value="ALDH-like"/>
    <property type="match status" value="1"/>
</dbReference>
<keyword evidence="5" id="KW-0274">FAD</keyword>
<comment type="function">
    <text evidence="5">Oxidizes proline to glutamate for use as a carbon and nitrogen source.</text>
</comment>
<keyword evidence="5" id="KW-0642">Proline metabolism</keyword>
<dbReference type="InterPro" id="IPR024089">
    <property type="entry name" value="PRODH_PutA_dom_I/II"/>
</dbReference>
<keyword evidence="5" id="KW-0804">Transcription</keyword>
<dbReference type="RefSeq" id="WP_005372718.1">
    <property type="nucleotide sequence ID" value="NZ_CM001475.1"/>
</dbReference>
<evidence type="ECO:0000256" key="2">
    <source>
        <dbReference type="ARBA" id="ARBA00023002"/>
    </source>
</evidence>
<sequence>MNADPLPSLRAAIDEAYLADEERQATSLAESLKNYDPSVSARLAGELVAAVRTERSGRPSLVNTLLHEYQLNTQEGIVLMEIAEALLRIPDSATQDTFLRDKLSSVDWGRHRATHDTLLVKLLNGALSITGRIESPEDGGDWLGKLSAPLIRTAVKQGMQFLADQFVFDETIEGAVEKLAAEPGARYSFDMLGEAALTAADAERYFESYRQAIEQLAEIAAFNDPLVNSGISVKLSALCPRYEPLQEQRAVGELNRKLLDLSRLARAANIGLTVDAEESERLDMSLDIFAWVFAQPGLEGWEGFGLAVQAYQKRALPVIRWLAALAGRQRRRIPLRLVKGAYWDGEIKRAQELGLEGYPVFTRKSATDVSYLACAEAMLARPEAFYPQFATHNAQTAAAILTMAKPDADFEFQRLHGMGEAFYAELAKHYPRPCRIYAPVGNFDDLLPYLVRRLLENGANTSFLNRVENPAIGLEQIVEDPLVKLREATLRIARPAGLFGPERLNSAGINLSDSRIAEQLQVEFDALAERVWEAHPLIDGRPGHGSKQPVFNPCDRRLQIGEVTYAGPETIGKAGASALQAFPEWRQVPVAERIAYLNRAAGLLEAHRLELVSLCVREGGRSIRDALDEVREAVDFCRYYAAEADQLFGKPARMPGPTGEENYLSQTGRGAVVCISPWNFPIAIFLGQIAGALAAGNTVIAKPAAQTSLTAMRCIRLMHQAGIPAEVLQFLPAEGGLIGSHLLTVPGLGGVVFTGSTATARSINRTLAQHQPAIVPLIAETGGQNAMIADSSAHIEQLVMDALLSAFNSAGQRCSALRVLYMQEEIADRVIGLLTGAMQELNVGDPGLLATDIGPVINAQAANQLASHVEKMRRQANVLYQTPLSPELKHGSFFPPTLIEIDHIGRLEQEVFGPVLHLVRYRANKLAEVIEQINGTGYGLTLGIQSRIQSHIRFIVERARVGNIYINRNMIGAVVGVQPFGGMGLSGTGPKAGGPDYLRRLASEQTVTINSAAIGGNAALLSEALF</sequence>
<gene>
    <name evidence="10" type="ORF">Metal_2495</name>
</gene>
<protein>
    <recommendedName>
        <fullName evidence="5">Bifunctional protein PutA</fullName>
    </recommendedName>
    <domain>
        <recommendedName>
            <fullName evidence="5">Proline dehydrogenase</fullName>
            <ecNumber evidence="5">1.5.5.2</ecNumber>
        </recommendedName>
        <alternativeName>
            <fullName evidence="5">Proline oxidase</fullName>
        </alternativeName>
    </domain>
    <domain>
        <recommendedName>
            <fullName evidence="5">Delta-1-pyrroline-5-carboxylate dehydrogenase</fullName>
            <shortName evidence="5">P5C dehydrogenase</shortName>
            <ecNumber evidence="5">1.2.1.88</ecNumber>
        </recommendedName>
        <alternativeName>
            <fullName evidence="5">L-glutamate gamma-semialdehyde dehydrogenase</fullName>
        </alternativeName>
    </domain>
</protein>
<dbReference type="Pfam" id="PF01619">
    <property type="entry name" value="Pro_dh"/>
    <property type="match status" value="1"/>
</dbReference>
<dbReference type="GO" id="GO:0003842">
    <property type="term" value="F:L-glutamate gamma-semialdehyde dehydrogenase activity"/>
    <property type="evidence" value="ECO:0007669"/>
    <property type="project" value="UniProtKB-UniRule"/>
</dbReference>
<evidence type="ECO:0000259" key="7">
    <source>
        <dbReference type="Pfam" id="PF00171"/>
    </source>
</evidence>
<dbReference type="GO" id="GO:0003677">
    <property type="term" value="F:DNA binding"/>
    <property type="evidence" value="ECO:0007669"/>
    <property type="project" value="UniProtKB-KW"/>
</dbReference>
<reference evidence="10 11" key="1">
    <citation type="journal article" date="2013" name="Genome Announc.">
        <title>Genome Sequence of the Obligate Gammaproteobacterial Methanotroph Methylomicrobium album Strain BG8.</title>
        <authorList>
            <person name="Kits K.D."/>
            <person name="Kalyuzhnaya M.G."/>
            <person name="Klotz M.G."/>
            <person name="Jetten M.S."/>
            <person name="Op den Camp H.J."/>
            <person name="Vuilleumier S."/>
            <person name="Bringel F."/>
            <person name="Dispirito A.A."/>
            <person name="Murrell J.C."/>
            <person name="Bruce D."/>
            <person name="Cheng J.F."/>
            <person name="Copeland A."/>
            <person name="Goodwin L."/>
            <person name="Hauser L."/>
            <person name="Lajus A."/>
            <person name="Land M.L."/>
            <person name="Lapidus A."/>
            <person name="Lucas S."/>
            <person name="Medigue C."/>
            <person name="Pitluck S."/>
            <person name="Woyke T."/>
            <person name="Zeytun A."/>
            <person name="Stein L.Y."/>
        </authorList>
    </citation>
    <scope>NUCLEOTIDE SEQUENCE [LARGE SCALE GENOMIC DNA]</scope>
    <source>
        <strain evidence="10 11">BG8</strain>
    </source>
</reference>
<dbReference type="UniPathway" id="UPA00261">
    <property type="reaction ID" value="UER00373"/>
</dbReference>
<evidence type="ECO:0000256" key="4">
    <source>
        <dbReference type="ARBA" id="ARBA00048142"/>
    </source>
</evidence>
<dbReference type="Pfam" id="PF14850">
    <property type="entry name" value="Pro_dh-DNA_bdg"/>
    <property type="match status" value="1"/>
</dbReference>
<dbReference type="EC" id="1.5.5.2" evidence="5"/>
<dbReference type="GO" id="GO:0004657">
    <property type="term" value="F:proline dehydrogenase activity"/>
    <property type="evidence" value="ECO:0007669"/>
    <property type="project" value="UniProtKB-UniRule"/>
</dbReference>
<dbReference type="Gene3D" id="3.40.309.10">
    <property type="entry name" value="Aldehyde Dehydrogenase, Chain A, domain 2"/>
    <property type="match status" value="1"/>
</dbReference>
<dbReference type="AlphaFoldDB" id="H8GI70"/>
<evidence type="ECO:0000313" key="10">
    <source>
        <dbReference type="EMBL" id="EIC30214.1"/>
    </source>
</evidence>
<name>H8GI70_METAL</name>
<feature type="domain" description="Proline dehydrogenase PutA" evidence="9">
    <location>
        <begin position="62"/>
        <end position="166"/>
    </location>
</feature>
<feature type="domain" description="Aldehyde dehydrogenase" evidence="7">
    <location>
        <begin position="546"/>
        <end position="1006"/>
    </location>
</feature>
<evidence type="ECO:0000256" key="3">
    <source>
        <dbReference type="ARBA" id="ARBA00023027"/>
    </source>
</evidence>
<dbReference type="InterPro" id="IPR024082">
    <property type="entry name" value="PRODH_PutA_dom_II"/>
</dbReference>
<dbReference type="Gene3D" id="3.40.605.10">
    <property type="entry name" value="Aldehyde Dehydrogenase, Chain A, domain 1"/>
    <property type="match status" value="1"/>
</dbReference>
<dbReference type="Gene3D" id="3.20.20.220">
    <property type="match status" value="1"/>
</dbReference>
<keyword evidence="5" id="KW-0805">Transcription regulation</keyword>
<comment type="pathway">
    <text evidence="1 5">Amino-acid degradation; L-proline degradation into L-glutamate; L-glutamate from L-proline: step 2/2.</text>
</comment>
<dbReference type="FunFam" id="3.40.309.10:FF:000005">
    <property type="entry name" value="1-pyrroline-5-carboxylate dehydrogenase 1"/>
    <property type="match status" value="1"/>
</dbReference>
<dbReference type="PIRSF" id="PIRSF000197">
    <property type="entry name" value="Bifunct_PutA"/>
    <property type="match status" value="1"/>
</dbReference>
<feature type="active site" evidence="6">
    <location>
        <position position="814"/>
    </location>
</feature>
<dbReference type="Proteomes" id="UP000005090">
    <property type="component" value="Chromosome"/>
</dbReference>
<dbReference type="InterPro" id="IPR050485">
    <property type="entry name" value="Proline_metab_enzyme"/>
</dbReference>
<comment type="similarity">
    <text evidence="5">In the C-terminal section; belongs to the aldehyde dehydrogenase family.</text>
</comment>
<evidence type="ECO:0000256" key="1">
    <source>
        <dbReference type="ARBA" id="ARBA00004786"/>
    </source>
</evidence>
<organism evidence="10 11">
    <name type="scientific">Methylomicrobium album BG8</name>
    <dbReference type="NCBI Taxonomy" id="686340"/>
    <lineage>
        <taxon>Bacteria</taxon>
        <taxon>Pseudomonadati</taxon>
        <taxon>Pseudomonadota</taxon>
        <taxon>Gammaproteobacteria</taxon>
        <taxon>Methylococcales</taxon>
        <taxon>Methylococcaceae</taxon>
        <taxon>Methylomicrobium</taxon>
    </lineage>
</organism>
<dbReference type="Pfam" id="PF00171">
    <property type="entry name" value="Aldedh"/>
    <property type="match status" value="1"/>
</dbReference>
<dbReference type="Gene3D" id="1.20.5.460">
    <property type="entry name" value="Single helix bin"/>
    <property type="match status" value="1"/>
</dbReference>
<keyword evidence="5" id="KW-0238">DNA-binding</keyword>
<dbReference type="GO" id="GO:0009898">
    <property type="term" value="C:cytoplasmic side of plasma membrane"/>
    <property type="evidence" value="ECO:0007669"/>
    <property type="project" value="TreeGrafter"/>
</dbReference>
<dbReference type="InterPro" id="IPR015590">
    <property type="entry name" value="Aldehyde_DH_dom"/>
</dbReference>
<evidence type="ECO:0000259" key="8">
    <source>
        <dbReference type="Pfam" id="PF01619"/>
    </source>
</evidence>
<keyword evidence="2 5" id="KW-0560">Oxidoreductase</keyword>
<keyword evidence="5" id="KW-0285">Flavoprotein</keyword>
<dbReference type="EC" id="1.2.1.88" evidence="5"/>
<dbReference type="CDD" id="cd07125">
    <property type="entry name" value="ALDH_PutA-P5CDH"/>
    <property type="match status" value="1"/>
</dbReference>
<dbReference type="PANTHER" id="PTHR42862:SF1">
    <property type="entry name" value="DELTA-1-PYRROLINE-5-CARBOXYLATE DEHYDROGENASE 2, ISOFORM A-RELATED"/>
    <property type="match status" value="1"/>
</dbReference>
<dbReference type="PANTHER" id="PTHR42862">
    <property type="entry name" value="DELTA-1-PYRROLINE-5-CARBOXYLATE DEHYDROGENASE 1, ISOFORM A-RELATED"/>
    <property type="match status" value="1"/>
</dbReference>
<dbReference type="SUPFAM" id="SSF51730">
    <property type="entry name" value="FAD-linked oxidoreductase"/>
    <property type="match status" value="1"/>
</dbReference>
<evidence type="ECO:0000313" key="11">
    <source>
        <dbReference type="Proteomes" id="UP000005090"/>
    </source>
</evidence>
<dbReference type="PROSITE" id="PS00070">
    <property type="entry name" value="ALDEHYDE_DEHYDR_CYS"/>
    <property type="match status" value="1"/>
</dbReference>
<dbReference type="eggNOG" id="COG0506">
    <property type="taxonomic scope" value="Bacteria"/>
</dbReference>
<comment type="catalytic activity">
    <reaction evidence="4 5">
        <text>L-glutamate 5-semialdehyde + NAD(+) + H2O = L-glutamate + NADH + 2 H(+)</text>
        <dbReference type="Rhea" id="RHEA:30235"/>
        <dbReference type="ChEBI" id="CHEBI:15377"/>
        <dbReference type="ChEBI" id="CHEBI:15378"/>
        <dbReference type="ChEBI" id="CHEBI:29985"/>
        <dbReference type="ChEBI" id="CHEBI:57540"/>
        <dbReference type="ChEBI" id="CHEBI:57945"/>
        <dbReference type="ChEBI" id="CHEBI:58066"/>
        <dbReference type="EC" id="1.2.1.88"/>
    </reaction>
</comment>
<comment type="cofactor">
    <cofactor evidence="5">
        <name>FAD</name>
        <dbReference type="ChEBI" id="CHEBI:57692"/>
    </cofactor>
</comment>
<dbReference type="eggNOG" id="COG4230">
    <property type="taxonomic scope" value="Bacteria"/>
</dbReference>
<comment type="similarity">
    <text evidence="5">In the N-terminal section; belongs to the proline dehydrogenase family.</text>
</comment>
<evidence type="ECO:0000256" key="6">
    <source>
        <dbReference type="PIRSR" id="PIRSR000197-1"/>
    </source>
</evidence>
<dbReference type="InterPro" id="IPR002872">
    <property type="entry name" value="Proline_DH_dom"/>
</dbReference>
<accession>H8GI70</accession>
<dbReference type="InterPro" id="IPR016161">
    <property type="entry name" value="Ald_DH/histidinol_DH"/>
</dbReference>
<evidence type="ECO:0000256" key="5">
    <source>
        <dbReference type="PIRNR" id="PIRNR000197"/>
    </source>
</evidence>
<dbReference type="STRING" id="686340.Metal_2495"/>
<dbReference type="GO" id="GO:0010133">
    <property type="term" value="P:L-proline catabolic process to L-glutamate"/>
    <property type="evidence" value="ECO:0007669"/>
    <property type="project" value="UniProtKB-UniRule"/>
</dbReference>
<dbReference type="NCBIfam" id="NF008869">
    <property type="entry name" value="PRK11904.1"/>
    <property type="match status" value="1"/>
</dbReference>
<feature type="domain" description="Proline dehydrogenase" evidence="8">
    <location>
        <begin position="182"/>
        <end position="466"/>
    </location>
</feature>
<dbReference type="NCBIfam" id="TIGR01238">
    <property type="entry name" value="D1pyr5carbox3"/>
    <property type="match status" value="1"/>
</dbReference>
<evidence type="ECO:0000259" key="9">
    <source>
        <dbReference type="Pfam" id="PF14850"/>
    </source>
</evidence>
<dbReference type="InterPro" id="IPR016162">
    <property type="entry name" value="Ald_DH_N"/>
</dbReference>
<dbReference type="InterPro" id="IPR029041">
    <property type="entry name" value="FAD-linked_oxidoreductase-like"/>
</dbReference>
<dbReference type="SUPFAM" id="SSF81935">
    <property type="entry name" value="N-terminal domain of bifunctional PutA protein"/>
    <property type="match status" value="1"/>
</dbReference>
<keyword evidence="5" id="KW-0678">Repressor</keyword>
<dbReference type="InterPro" id="IPR025703">
    <property type="entry name" value="Bifunct_PutA"/>
</dbReference>
<proteinExistence type="inferred from homology"/>
<dbReference type="InterPro" id="IPR005933">
    <property type="entry name" value="PutA_C"/>
</dbReference>
<comment type="catalytic activity">
    <reaction evidence="5">
        <text>L-proline + a quinone = (S)-1-pyrroline-5-carboxylate + a quinol + H(+)</text>
        <dbReference type="Rhea" id="RHEA:23784"/>
        <dbReference type="ChEBI" id="CHEBI:15378"/>
        <dbReference type="ChEBI" id="CHEBI:17388"/>
        <dbReference type="ChEBI" id="CHEBI:24646"/>
        <dbReference type="ChEBI" id="CHEBI:60039"/>
        <dbReference type="ChEBI" id="CHEBI:132124"/>
        <dbReference type="EC" id="1.5.5.2"/>
    </reaction>
</comment>